<evidence type="ECO:0000313" key="2">
    <source>
        <dbReference type="EMBL" id="KAF4396707.1"/>
    </source>
</evidence>
<name>A0A7J6HN63_CANSA</name>
<protein>
    <recommendedName>
        <fullName evidence="4">DUF1985 domain-containing protein</fullName>
    </recommendedName>
</protein>
<accession>A0A7J6HN63</accession>
<dbReference type="EMBL" id="JAATIQ010000035">
    <property type="protein sequence ID" value="KAF4396707.1"/>
    <property type="molecule type" value="Genomic_DNA"/>
</dbReference>
<proteinExistence type="predicted"/>
<reference evidence="2 3" key="1">
    <citation type="journal article" date="2020" name="bioRxiv">
        <title>Sequence and annotation of 42 cannabis genomes reveals extensive copy number variation in cannabinoid synthesis and pathogen resistance genes.</title>
        <authorList>
            <person name="Mckernan K.J."/>
            <person name="Helbert Y."/>
            <person name="Kane L.T."/>
            <person name="Ebling H."/>
            <person name="Zhang L."/>
            <person name="Liu B."/>
            <person name="Eaton Z."/>
            <person name="Mclaughlin S."/>
            <person name="Kingan S."/>
            <person name="Baybayan P."/>
            <person name="Concepcion G."/>
            <person name="Jordan M."/>
            <person name="Riva A."/>
            <person name="Barbazuk W."/>
            <person name="Harkins T."/>
        </authorList>
    </citation>
    <scope>NUCLEOTIDE SEQUENCE [LARGE SCALE GENOMIC DNA]</scope>
    <source>
        <strain evidence="3">cv. Jamaican Lion 4</strain>
        <tissue evidence="2">Leaf</tissue>
    </source>
</reference>
<evidence type="ECO:0008006" key="4">
    <source>
        <dbReference type="Google" id="ProtNLM"/>
    </source>
</evidence>
<dbReference type="Proteomes" id="UP000583929">
    <property type="component" value="Unassembled WGS sequence"/>
</dbReference>
<comment type="caution">
    <text evidence="2">The sequence shown here is derived from an EMBL/GenBank/DDBJ whole genome shotgun (WGS) entry which is preliminary data.</text>
</comment>
<keyword evidence="1" id="KW-0732">Signal</keyword>
<dbReference type="PANTHER" id="PTHR48449">
    <property type="entry name" value="DUF1985 DOMAIN-CONTAINING PROTEIN"/>
    <property type="match status" value="1"/>
</dbReference>
<organism evidence="2 3">
    <name type="scientific">Cannabis sativa</name>
    <name type="common">Hemp</name>
    <name type="synonym">Marijuana</name>
    <dbReference type="NCBI Taxonomy" id="3483"/>
    <lineage>
        <taxon>Eukaryota</taxon>
        <taxon>Viridiplantae</taxon>
        <taxon>Streptophyta</taxon>
        <taxon>Embryophyta</taxon>
        <taxon>Tracheophyta</taxon>
        <taxon>Spermatophyta</taxon>
        <taxon>Magnoliopsida</taxon>
        <taxon>eudicotyledons</taxon>
        <taxon>Gunneridae</taxon>
        <taxon>Pentapetalae</taxon>
        <taxon>rosids</taxon>
        <taxon>fabids</taxon>
        <taxon>Rosales</taxon>
        <taxon>Cannabaceae</taxon>
        <taxon>Cannabis</taxon>
    </lineage>
</organism>
<feature type="chain" id="PRO_5029446647" description="DUF1985 domain-containing protein" evidence="1">
    <location>
        <begin position="30"/>
        <end position="145"/>
    </location>
</feature>
<dbReference type="AlphaFoldDB" id="A0A7J6HN63"/>
<dbReference type="PANTHER" id="PTHR48449:SF1">
    <property type="entry name" value="DUF1985 DOMAIN-CONTAINING PROTEIN"/>
    <property type="match status" value="1"/>
</dbReference>
<keyword evidence="3" id="KW-1185">Reference proteome</keyword>
<feature type="signal peptide" evidence="1">
    <location>
        <begin position="1"/>
        <end position="29"/>
    </location>
</feature>
<sequence>MHINIGNHFPTSPLCLLLHLHTIFPLHLSSPLSFSGDASSKTHFYHFRLLPSSIIFFSGSYDEKVACKKIIEKKALKGFQDLKLQALLVHHIMLREVYSMSEDVDFWFKINGTMVRFSIEEFSLITELKCHGNDDKSIFVEKDES</sequence>
<gene>
    <name evidence="2" type="ORF">G4B88_029021</name>
</gene>
<evidence type="ECO:0000313" key="3">
    <source>
        <dbReference type="Proteomes" id="UP000583929"/>
    </source>
</evidence>
<evidence type="ECO:0000256" key="1">
    <source>
        <dbReference type="SAM" id="SignalP"/>
    </source>
</evidence>